<evidence type="ECO:0000313" key="2">
    <source>
        <dbReference type="EMBL" id="RDX49637.1"/>
    </source>
</evidence>
<dbReference type="InterPro" id="IPR036322">
    <property type="entry name" value="WD40_repeat_dom_sf"/>
</dbReference>
<proteinExistence type="predicted"/>
<dbReference type="InterPro" id="IPR001680">
    <property type="entry name" value="WD40_rpt"/>
</dbReference>
<dbReference type="PANTHER" id="PTHR19879:SF9">
    <property type="entry name" value="TRANSCRIPTION INITIATION FACTOR TFIID SUBUNIT 5"/>
    <property type="match status" value="1"/>
</dbReference>
<reference evidence="2 3" key="1">
    <citation type="journal article" date="2018" name="Biotechnol. Biofuels">
        <title>Integrative visual omics of the white-rot fungus Polyporus brumalis exposes the biotechnological potential of its oxidative enzymes for delignifying raw plant biomass.</title>
        <authorList>
            <person name="Miyauchi S."/>
            <person name="Rancon A."/>
            <person name="Drula E."/>
            <person name="Hage H."/>
            <person name="Chaduli D."/>
            <person name="Favel A."/>
            <person name="Grisel S."/>
            <person name="Henrissat B."/>
            <person name="Herpoel-Gimbert I."/>
            <person name="Ruiz-Duenas F.J."/>
            <person name="Chevret D."/>
            <person name="Hainaut M."/>
            <person name="Lin J."/>
            <person name="Wang M."/>
            <person name="Pangilinan J."/>
            <person name="Lipzen A."/>
            <person name="Lesage-Meessen L."/>
            <person name="Navarro D."/>
            <person name="Riley R."/>
            <person name="Grigoriev I.V."/>
            <person name="Zhou S."/>
            <person name="Raouche S."/>
            <person name="Rosso M.N."/>
        </authorList>
    </citation>
    <scope>NUCLEOTIDE SEQUENCE [LARGE SCALE GENOMIC DNA]</scope>
    <source>
        <strain evidence="2 3">BRFM 1820</strain>
    </source>
</reference>
<dbReference type="EMBL" id="KZ857404">
    <property type="protein sequence ID" value="RDX49637.1"/>
    <property type="molecule type" value="Genomic_DNA"/>
</dbReference>
<accession>A0A371DAS8</accession>
<dbReference type="Proteomes" id="UP000256964">
    <property type="component" value="Unassembled WGS sequence"/>
</dbReference>
<dbReference type="PANTHER" id="PTHR19879">
    <property type="entry name" value="TRANSCRIPTION INITIATION FACTOR TFIID"/>
    <property type="match status" value="1"/>
</dbReference>
<dbReference type="SUPFAM" id="SSF50978">
    <property type="entry name" value="WD40 repeat-like"/>
    <property type="match status" value="1"/>
</dbReference>
<dbReference type="SMART" id="SM00320">
    <property type="entry name" value="WD40"/>
    <property type="match status" value="4"/>
</dbReference>
<organism evidence="2 3">
    <name type="scientific">Lentinus brumalis</name>
    <dbReference type="NCBI Taxonomy" id="2498619"/>
    <lineage>
        <taxon>Eukaryota</taxon>
        <taxon>Fungi</taxon>
        <taxon>Dikarya</taxon>
        <taxon>Basidiomycota</taxon>
        <taxon>Agaricomycotina</taxon>
        <taxon>Agaricomycetes</taxon>
        <taxon>Polyporales</taxon>
        <taxon>Polyporaceae</taxon>
        <taxon>Lentinus</taxon>
    </lineage>
</organism>
<keyword evidence="1" id="KW-0853">WD repeat</keyword>
<name>A0A371DAS8_9APHY</name>
<feature type="repeat" description="WD" evidence="1">
    <location>
        <begin position="143"/>
        <end position="171"/>
    </location>
</feature>
<dbReference type="Pfam" id="PF00400">
    <property type="entry name" value="WD40"/>
    <property type="match status" value="3"/>
</dbReference>
<evidence type="ECO:0000313" key="3">
    <source>
        <dbReference type="Proteomes" id="UP000256964"/>
    </source>
</evidence>
<keyword evidence="3" id="KW-1185">Reference proteome</keyword>
<dbReference type="PROSITE" id="PS50294">
    <property type="entry name" value="WD_REPEATS_REGION"/>
    <property type="match status" value="1"/>
</dbReference>
<dbReference type="OrthoDB" id="2748152at2759"/>
<dbReference type="STRING" id="139420.A0A371DAS8"/>
<dbReference type="PROSITE" id="PS50082">
    <property type="entry name" value="WD_REPEATS_2"/>
    <property type="match status" value="3"/>
</dbReference>
<feature type="repeat" description="WD" evidence="1">
    <location>
        <begin position="14"/>
        <end position="46"/>
    </location>
</feature>
<protein>
    <submittedName>
        <fullName evidence="2">WD40 repeat-like protein</fullName>
    </submittedName>
</protein>
<sequence length="191" mass="20857">MIHACQVGVDGKEHLGHDAAVTAMAVSPDSLFVATAATDRSIIIWSGAAPPQTSLVEMQATYLYVTSLLFSDTGDLLAGTQRFEVFIWRVTDGCQIFSIGGPEWKIAFKALCISPCERYVATASEDTTVRLWSTTDGSLIWTFREHDAAVTHIIFSPDGRTLTSADEDGEVCMHLVRKFVRCASHCPVEGR</sequence>
<dbReference type="AlphaFoldDB" id="A0A371DAS8"/>
<dbReference type="InterPro" id="IPR015943">
    <property type="entry name" value="WD40/YVTN_repeat-like_dom_sf"/>
</dbReference>
<gene>
    <name evidence="2" type="ORF">OH76DRAFT_1350422</name>
</gene>
<dbReference type="Gene3D" id="2.130.10.10">
    <property type="entry name" value="YVTN repeat-like/Quinoprotein amine dehydrogenase"/>
    <property type="match status" value="2"/>
</dbReference>
<evidence type="ECO:0000256" key="1">
    <source>
        <dbReference type="PROSITE-ProRule" id="PRU00221"/>
    </source>
</evidence>
<feature type="repeat" description="WD" evidence="1">
    <location>
        <begin position="110"/>
        <end position="142"/>
    </location>
</feature>